<gene>
    <name evidence="1" type="ORF">MRB53_014011</name>
</gene>
<dbReference type="EMBL" id="CM056812">
    <property type="protein sequence ID" value="KAJ8617825.1"/>
    <property type="molecule type" value="Genomic_DNA"/>
</dbReference>
<dbReference type="Proteomes" id="UP001234297">
    <property type="component" value="Chromosome 4"/>
</dbReference>
<evidence type="ECO:0000313" key="1">
    <source>
        <dbReference type="EMBL" id="KAJ8617825.1"/>
    </source>
</evidence>
<reference evidence="1 2" key="1">
    <citation type="journal article" date="2022" name="Hortic Res">
        <title>A haplotype resolved chromosomal level avocado genome allows analysis of novel avocado genes.</title>
        <authorList>
            <person name="Nath O."/>
            <person name="Fletcher S.J."/>
            <person name="Hayward A."/>
            <person name="Shaw L.M."/>
            <person name="Masouleh A.K."/>
            <person name="Furtado A."/>
            <person name="Henry R.J."/>
            <person name="Mitter N."/>
        </authorList>
    </citation>
    <scope>NUCLEOTIDE SEQUENCE [LARGE SCALE GENOMIC DNA]</scope>
    <source>
        <strain evidence="2">cv. Hass</strain>
    </source>
</reference>
<sequence>MNKLIRSKLKSPAVGGLSRDTRGAVMLEKATALSLFRRQPVIMHTLDPQERVVLGSDRQMRLPRRVV</sequence>
<comment type="caution">
    <text evidence="1">The sequence shown here is derived from an EMBL/GenBank/DDBJ whole genome shotgun (WGS) entry which is preliminary data.</text>
</comment>
<keyword evidence="2" id="KW-1185">Reference proteome</keyword>
<protein>
    <submittedName>
        <fullName evidence="1">Uncharacterized protein</fullName>
    </submittedName>
</protein>
<evidence type="ECO:0000313" key="2">
    <source>
        <dbReference type="Proteomes" id="UP001234297"/>
    </source>
</evidence>
<accession>A0ACC2K9Q8</accession>
<name>A0ACC2K9Q8_PERAE</name>
<organism evidence="1 2">
    <name type="scientific">Persea americana</name>
    <name type="common">Avocado</name>
    <dbReference type="NCBI Taxonomy" id="3435"/>
    <lineage>
        <taxon>Eukaryota</taxon>
        <taxon>Viridiplantae</taxon>
        <taxon>Streptophyta</taxon>
        <taxon>Embryophyta</taxon>
        <taxon>Tracheophyta</taxon>
        <taxon>Spermatophyta</taxon>
        <taxon>Magnoliopsida</taxon>
        <taxon>Magnoliidae</taxon>
        <taxon>Laurales</taxon>
        <taxon>Lauraceae</taxon>
        <taxon>Persea</taxon>
    </lineage>
</organism>
<proteinExistence type="predicted"/>